<sequence length="467" mass="52044">MIRLIVIAFAGLFMAAPCLAKTYSLNELMEIGLKNSKQIKAVEEERTKLNAQIREYYGKALPSIDLSANYQYAFAQYSAFTSGGSGGSGGASFSGIVSQYQGTEPGAYALAQGVDMAFAQFADFSKYIKDQTATVSLSLKQTLFAQGKVSIGLKIAKLGRENLETRRQSVTDSTRATIAKMFYAALLTKKSEVVLGESVALNKDIYKFSVLRFQVGKTNELDTLMACMNYERSVMDHKNLETAKKVQYLVLIKQTEIPETFETFDIEGEFPIENYFLSFDQAQPKLLDKNSMLVQLKRLGSIQDYLVKFAYTDFLPVAFCGASIGKMSQFNADDDITWYDDKKVYAGVSWNLFNGFQNSQKIVQAKSDRDNFKNTQRIVTDGLEIGLRNACEALANSRDNVVSAQAMVNFAERAYTVAKKGYENGLQTMTEYQNAELGLKNAKLGLHRAQFAYYSAVIDVKLLINEL</sequence>
<comment type="caution">
    <text evidence="8">The sequence shown here is derived from an EMBL/GenBank/DDBJ whole genome shotgun (WGS) entry which is preliminary data.</text>
</comment>
<dbReference type="PANTHER" id="PTHR30026:SF20">
    <property type="entry name" value="OUTER MEMBRANE PROTEIN TOLC"/>
    <property type="match status" value="1"/>
</dbReference>
<name>A0A1F7F2F4_UNCRA</name>
<evidence type="ECO:0000256" key="2">
    <source>
        <dbReference type="ARBA" id="ARBA00007613"/>
    </source>
</evidence>
<proteinExistence type="inferred from homology"/>
<evidence type="ECO:0000256" key="4">
    <source>
        <dbReference type="ARBA" id="ARBA00022452"/>
    </source>
</evidence>
<dbReference type="PANTHER" id="PTHR30026">
    <property type="entry name" value="OUTER MEMBRANE PROTEIN TOLC"/>
    <property type="match status" value="1"/>
</dbReference>
<keyword evidence="7" id="KW-0998">Cell outer membrane</keyword>
<evidence type="ECO:0000256" key="7">
    <source>
        <dbReference type="ARBA" id="ARBA00023237"/>
    </source>
</evidence>
<evidence type="ECO:0000256" key="3">
    <source>
        <dbReference type="ARBA" id="ARBA00022448"/>
    </source>
</evidence>
<dbReference type="InterPro" id="IPR003423">
    <property type="entry name" value="OMP_efflux"/>
</dbReference>
<keyword evidence="4" id="KW-1134">Transmembrane beta strand</keyword>
<dbReference type="GO" id="GO:0015288">
    <property type="term" value="F:porin activity"/>
    <property type="evidence" value="ECO:0007669"/>
    <property type="project" value="TreeGrafter"/>
</dbReference>
<protein>
    <recommendedName>
        <fullName evidence="10">Transporter</fullName>
    </recommendedName>
</protein>
<comment type="similarity">
    <text evidence="2">Belongs to the outer membrane factor (OMF) (TC 1.B.17) family.</text>
</comment>
<accession>A0A1F7F2F4</accession>
<dbReference type="GO" id="GO:0009279">
    <property type="term" value="C:cell outer membrane"/>
    <property type="evidence" value="ECO:0007669"/>
    <property type="project" value="UniProtKB-SubCell"/>
</dbReference>
<dbReference type="AlphaFoldDB" id="A0A1F7F2F4"/>
<dbReference type="Gene3D" id="1.20.1600.10">
    <property type="entry name" value="Outer membrane efflux proteins (OEP)"/>
    <property type="match status" value="1"/>
</dbReference>
<dbReference type="EMBL" id="MFYX01000142">
    <property type="protein sequence ID" value="OGK00686.1"/>
    <property type="molecule type" value="Genomic_DNA"/>
</dbReference>
<evidence type="ECO:0000313" key="8">
    <source>
        <dbReference type="EMBL" id="OGK00686.1"/>
    </source>
</evidence>
<organism evidence="8 9">
    <name type="scientific">Candidatus Raymondbacteria bacterium RIFOXYD12_FULL_49_13</name>
    <dbReference type="NCBI Taxonomy" id="1817890"/>
    <lineage>
        <taxon>Bacteria</taxon>
        <taxon>Raymondiibacteriota</taxon>
    </lineage>
</organism>
<dbReference type="Proteomes" id="UP000179243">
    <property type="component" value="Unassembled WGS sequence"/>
</dbReference>
<dbReference type="SUPFAM" id="SSF56954">
    <property type="entry name" value="Outer membrane efflux proteins (OEP)"/>
    <property type="match status" value="1"/>
</dbReference>
<keyword evidence="6" id="KW-0472">Membrane</keyword>
<evidence type="ECO:0000313" key="9">
    <source>
        <dbReference type="Proteomes" id="UP000179243"/>
    </source>
</evidence>
<dbReference type="GO" id="GO:0015562">
    <property type="term" value="F:efflux transmembrane transporter activity"/>
    <property type="evidence" value="ECO:0007669"/>
    <property type="project" value="InterPro"/>
</dbReference>
<reference evidence="8 9" key="1">
    <citation type="journal article" date="2016" name="Nat. Commun.">
        <title>Thousands of microbial genomes shed light on interconnected biogeochemical processes in an aquifer system.</title>
        <authorList>
            <person name="Anantharaman K."/>
            <person name="Brown C.T."/>
            <person name="Hug L.A."/>
            <person name="Sharon I."/>
            <person name="Castelle C.J."/>
            <person name="Probst A.J."/>
            <person name="Thomas B.C."/>
            <person name="Singh A."/>
            <person name="Wilkins M.J."/>
            <person name="Karaoz U."/>
            <person name="Brodie E.L."/>
            <person name="Williams K.H."/>
            <person name="Hubbard S.S."/>
            <person name="Banfield J.F."/>
        </authorList>
    </citation>
    <scope>NUCLEOTIDE SEQUENCE [LARGE SCALE GENOMIC DNA]</scope>
</reference>
<keyword evidence="3" id="KW-0813">Transport</keyword>
<dbReference type="Pfam" id="PF02321">
    <property type="entry name" value="OEP"/>
    <property type="match status" value="1"/>
</dbReference>
<evidence type="ECO:0000256" key="1">
    <source>
        <dbReference type="ARBA" id="ARBA00004442"/>
    </source>
</evidence>
<keyword evidence="5" id="KW-0812">Transmembrane</keyword>
<dbReference type="InterPro" id="IPR051906">
    <property type="entry name" value="TolC-like"/>
</dbReference>
<comment type="subcellular location">
    <subcellularLocation>
        <location evidence="1">Cell outer membrane</location>
    </subcellularLocation>
</comment>
<evidence type="ECO:0008006" key="10">
    <source>
        <dbReference type="Google" id="ProtNLM"/>
    </source>
</evidence>
<dbReference type="GO" id="GO:1990281">
    <property type="term" value="C:efflux pump complex"/>
    <property type="evidence" value="ECO:0007669"/>
    <property type="project" value="TreeGrafter"/>
</dbReference>
<evidence type="ECO:0000256" key="6">
    <source>
        <dbReference type="ARBA" id="ARBA00023136"/>
    </source>
</evidence>
<gene>
    <name evidence="8" type="ORF">A2519_20020</name>
</gene>
<evidence type="ECO:0000256" key="5">
    <source>
        <dbReference type="ARBA" id="ARBA00022692"/>
    </source>
</evidence>